<dbReference type="Proteomes" id="UP000186029">
    <property type="component" value="Unassembled WGS sequence"/>
</dbReference>
<organism evidence="1 2">
    <name type="scientific">Candidatus Campbellbacteria bacterium RIFCSPLOWO2_02_35_12</name>
    <dbReference type="NCBI Taxonomy" id="1797580"/>
    <lineage>
        <taxon>Bacteria</taxon>
        <taxon>Candidatus Campbelliibacteriota</taxon>
    </lineage>
</organism>
<name>A0A1F5EHG3_9BACT</name>
<accession>A0A1F5EHG3</accession>
<gene>
    <name evidence="1" type="ORF">A2Z61_00910</name>
</gene>
<evidence type="ECO:0000313" key="1">
    <source>
        <dbReference type="EMBL" id="OGD66656.1"/>
    </source>
</evidence>
<dbReference type="EMBL" id="MFAC01000025">
    <property type="protein sequence ID" value="OGD66656.1"/>
    <property type="molecule type" value="Genomic_DNA"/>
</dbReference>
<reference evidence="1 2" key="1">
    <citation type="journal article" date="2016" name="Nat. Commun.">
        <title>Thousands of microbial genomes shed light on interconnected biogeochemical processes in an aquifer system.</title>
        <authorList>
            <person name="Anantharaman K."/>
            <person name="Brown C.T."/>
            <person name="Hug L.A."/>
            <person name="Sharon I."/>
            <person name="Castelle C.J."/>
            <person name="Probst A.J."/>
            <person name="Thomas B.C."/>
            <person name="Singh A."/>
            <person name="Wilkins M.J."/>
            <person name="Karaoz U."/>
            <person name="Brodie E.L."/>
            <person name="Williams K.H."/>
            <person name="Hubbard S.S."/>
            <person name="Banfield J.F."/>
        </authorList>
    </citation>
    <scope>NUCLEOTIDE SEQUENCE [LARGE SCALE GENOMIC DNA]</scope>
</reference>
<proteinExistence type="predicted"/>
<sequence>MFYAKKITLFLLIVFFSAAAIYPISATAQISSLYSYSYSGIKPFGGRIISMQPCKSPAGIMLNIGGPAGGQFLLTNSSKIFDYGVFAPGVWTLGNASPSTVTCKGKSGLFSGSFAVKMAVSMAVSYGINALFPGIGLFFNTGFDTLPQIGLNIGNISGLISRFGFGKKLDTLGHPHIIQMVGTSLTP</sequence>
<protein>
    <submittedName>
        <fullName evidence="1">Uncharacterized protein</fullName>
    </submittedName>
</protein>
<dbReference type="AlphaFoldDB" id="A0A1F5EHG3"/>
<evidence type="ECO:0000313" key="2">
    <source>
        <dbReference type="Proteomes" id="UP000186029"/>
    </source>
</evidence>
<comment type="caution">
    <text evidence="1">The sequence shown here is derived from an EMBL/GenBank/DDBJ whole genome shotgun (WGS) entry which is preliminary data.</text>
</comment>